<dbReference type="Proteomes" id="UP000094336">
    <property type="component" value="Unassembled WGS sequence"/>
</dbReference>
<dbReference type="Pfam" id="PF14327">
    <property type="entry name" value="CSTF2_hinge"/>
    <property type="match status" value="1"/>
</dbReference>
<evidence type="ECO:0000259" key="2">
    <source>
        <dbReference type="PROSITE" id="PS50102"/>
    </source>
</evidence>
<dbReference type="PROSITE" id="PS50102">
    <property type="entry name" value="RRM"/>
    <property type="match status" value="1"/>
</dbReference>
<dbReference type="InterPro" id="IPR000504">
    <property type="entry name" value="RRM_dom"/>
</dbReference>
<reference evidence="4" key="1">
    <citation type="submission" date="2016-05" db="EMBL/GenBank/DDBJ databases">
        <title>Comparative genomics of biotechnologically important yeasts.</title>
        <authorList>
            <consortium name="DOE Joint Genome Institute"/>
            <person name="Riley R."/>
            <person name="Haridas S."/>
            <person name="Wolfe K.H."/>
            <person name="Lopes M.R."/>
            <person name="Hittinger C.T."/>
            <person name="Goker M."/>
            <person name="Salamov A."/>
            <person name="Wisecaver J."/>
            <person name="Long T.M."/>
            <person name="Aerts A.L."/>
            <person name="Barry K."/>
            <person name="Choi C."/>
            <person name="Clum A."/>
            <person name="Coughlan A.Y."/>
            <person name="Deshpande S."/>
            <person name="Douglass A.P."/>
            <person name="Hanson S.J."/>
            <person name="Klenk H.-P."/>
            <person name="Labutti K."/>
            <person name="Lapidus A."/>
            <person name="Lindquist E."/>
            <person name="Lipzen A."/>
            <person name="Meier-Kolthoff J.P."/>
            <person name="Ohm R.A."/>
            <person name="Otillar R.P."/>
            <person name="Pangilinan J."/>
            <person name="Peng Y."/>
            <person name="Rokas A."/>
            <person name="Rosa C.A."/>
            <person name="Scheuner C."/>
            <person name="Sibirny A.A."/>
            <person name="Slot J.C."/>
            <person name="Stielow J.B."/>
            <person name="Sun H."/>
            <person name="Kurtzman C.P."/>
            <person name="Blackwell M."/>
            <person name="Grigoriev I.V."/>
            <person name="Jeffries T.W."/>
        </authorList>
    </citation>
    <scope>NUCLEOTIDE SEQUENCE [LARGE SCALE GENOMIC DNA]</scope>
    <source>
        <strain evidence="4">NRRL Y-12698</strain>
    </source>
</reference>
<accession>A0A1E3QNJ5</accession>
<dbReference type="InterPro" id="IPR035979">
    <property type="entry name" value="RBD_domain_sf"/>
</dbReference>
<sequence>MPPPHSHSSNQGPTRVIYLGGLPYDYTEQQVLEIASSVGPVVLIKLIFDNNTGKSKGYAFVGYSEVAIAESAVRNLSKMKLGNRSLKVAFANEGSLLGNTPQGRQNQYQIRENKLPPLPSGTHLPANMLPADAITQTLGTYTAPRLATLMRDAKHMAQQNPAMMEKLLQENPQLGYALVQVGLLTNTVSSEVVAGVVAGSEPKPVPSTSVDELSPEQKEAITGVLALSETEIAAMDPEYQGVIRELRRTYQGVL</sequence>
<name>A0A1E3QNJ5_9ASCO</name>
<dbReference type="InterPro" id="IPR025742">
    <property type="entry name" value="CSTF2_hinge"/>
</dbReference>
<evidence type="ECO:0000256" key="1">
    <source>
        <dbReference type="PROSITE-ProRule" id="PRU00176"/>
    </source>
</evidence>
<dbReference type="PANTHER" id="PTHR45735:SF2">
    <property type="entry name" value="CLEAVAGE STIMULATION FACTOR SUBUNIT 2"/>
    <property type="match status" value="1"/>
</dbReference>
<protein>
    <recommendedName>
        <fullName evidence="2">RRM domain-containing protein</fullName>
    </recommendedName>
</protein>
<dbReference type="GO" id="GO:0005847">
    <property type="term" value="C:mRNA cleavage and polyadenylation specificity factor complex"/>
    <property type="evidence" value="ECO:0007669"/>
    <property type="project" value="TreeGrafter"/>
</dbReference>
<dbReference type="STRING" id="984486.A0A1E3QNJ5"/>
<dbReference type="Gene3D" id="1.25.40.630">
    <property type="match status" value="1"/>
</dbReference>
<dbReference type="SMART" id="SM00360">
    <property type="entry name" value="RRM"/>
    <property type="match status" value="1"/>
</dbReference>
<organism evidence="3 4">
    <name type="scientific">Babjeviella inositovora NRRL Y-12698</name>
    <dbReference type="NCBI Taxonomy" id="984486"/>
    <lineage>
        <taxon>Eukaryota</taxon>
        <taxon>Fungi</taxon>
        <taxon>Dikarya</taxon>
        <taxon>Ascomycota</taxon>
        <taxon>Saccharomycotina</taxon>
        <taxon>Pichiomycetes</taxon>
        <taxon>Serinales incertae sedis</taxon>
        <taxon>Babjeviella</taxon>
    </lineage>
</organism>
<gene>
    <name evidence="3" type="ORF">BABINDRAFT_38206</name>
</gene>
<dbReference type="EMBL" id="KV454433">
    <property type="protein sequence ID" value="ODQ79255.1"/>
    <property type="molecule type" value="Genomic_DNA"/>
</dbReference>
<dbReference type="Gene3D" id="3.30.70.330">
    <property type="match status" value="1"/>
</dbReference>
<evidence type="ECO:0000313" key="3">
    <source>
        <dbReference type="EMBL" id="ODQ79255.1"/>
    </source>
</evidence>
<feature type="domain" description="RRM" evidence="2">
    <location>
        <begin position="15"/>
        <end position="93"/>
    </location>
</feature>
<dbReference type="Pfam" id="PF00076">
    <property type="entry name" value="RRM_1"/>
    <property type="match status" value="1"/>
</dbReference>
<proteinExistence type="predicted"/>
<dbReference type="GO" id="GO:0003729">
    <property type="term" value="F:mRNA binding"/>
    <property type="evidence" value="ECO:0007669"/>
    <property type="project" value="TreeGrafter"/>
</dbReference>
<dbReference type="SUPFAM" id="SSF54928">
    <property type="entry name" value="RNA-binding domain, RBD"/>
    <property type="match status" value="1"/>
</dbReference>
<dbReference type="AlphaFoldDB" id="A0A1E3QNJ5"/>
<dbReference type="RefSeq" id="XP_018984583.1">
    <property type="nucleotide sequence ID" value="XM_019131860.1"/>
</dbReference>
<keyword evidence="4" id="KW-1185">Reference proteome</keyword>
<keyword evidence="1" id="KW-0694">RNA-binding</keyword>
<dbReference type="InterPro" id="IPR012677">
    <property type="entry name" value="Nucleotide-bd_a/b_plait_sf"/>
</dbReference>
<dbReference type="GeneID" id="30149713"/>
<evidence type="ECO:0000313" key="4">
    <source>
        <dbReference type="Proteomes" id="UP000094336"/>
    </source>
</evidence>
<dbReference type="PANTHER" id="PTHR45735">
    <property type="entry name" value="CLEAVAGE STIMULATION FACTOR SUBUNIT 2"/>
    <property type="match status" value="1"/>
</dbReference>
<dbReference type="OrthoDB" id="15688at2759"/>